<organism evidence="1">
    <name type="scientific">Anguilla anguilla</name>
    <name type="common">European freshwater eel</name>
    <name type="synonym">Muraena anguilla</name>
    <dbReference type="NCBI Taxonomy" id="7936"/>
    <lineage>
        <taxon>Eukaryota</taxon>
        <taxon>Metazoa</taxon>
        <taxon>Chordata</taxon>
        <taxon>Craniata</taxon>
        <taxon>Vertebrata</taxon>
        <taxon>Euteleostomi</taxon>
        <taxon>Actinopterygii</taxon>
        <taxon>Neopterygii</taxon>
        <taxon>Teleostei</taxon>
        <taxon>Anguilliformes</taxon>
        <taxon>Anguillidae</taxon>
        <taxon>Anguilla</taxon>
    </lineage>
</organism>
<proteinExistence type="predicted"/>
<reference evidence="1" key="1">
    <citation type="submission" date="2014-11" db="EMBL/GenBank/DDBJ databases">
        <authorList>
            <person name="Amaro Gonzalez C."/>
        </authorList>
    </citation>
    <scope>NUCLEOTIDE SEQUENCE</scope>
</reference>
<dbReference type="AlphaFoldDB" id="A0A0E9P5G4"/>
<evidence type="ECO:0000313" key="1">
    <source>
        <dbReference type="EMBL" id="JAG99471.1"/>
    </source>
</evidence>
<dbReference type="EMBL" id="GBXM01109105">
    <property type="protein sequence ID" value="JAG99471.1"/>
    <property type="molecule type" value="Transcribed_RNA"/>
</dbReference>
<protein>
    <submittedName>
        <fullName evidence="1">Uncharacterized protein</fullName>
    </submittedName>
</protein>
<sequence length="85" mass="9964">MSTTWDSDVIARCFTFSFSSHRIFFSITPACVRWSCATMLVNLDKRCAFSSQTPAAVIKNTFEFDYCEELFWFHHPQPLLWSILE</sequence>
<reference evidence="1" key="2">
    <citation type="journal article" date="2015" name="Fish Shellfish Immunol.">
        <title>Early steps in the European eel (Anguilla anguilla)-Vibrio vulnificus interaction in the gills: Role of the RtxA13 toxin.</title>
        <authorList>
            <person name="Callol A."/>
            <person name="Pajuelo D."/>
            <person name="Ebbesson L."/>
            <person name="Teles M."/>
            <person name="MacKenzie S."/>
            <person name="Amaro C."/>
        </authorList>
    </citation>
    <scope>NUCLEOTIDE SEQUENCE</scope>
</reference>
<accession>A0A0E9P5G4</accession>
<name>A0A0E9P5G4_ANGAN</name>